<evidence type="ECO:0008006" key="7">
    <source>
        <dbReference type="Google" id="ProtNLM"/>
    </source>
</evidence>
<dbReference type="PANTHER" id="PTHR47938:SF35">
    <property type="entry name" value="PENTATRICOPEPTIDE REPEAT-CONTAINING PROTEIN 4, MITOCHONDRIAL-RELATED"/>
    <property type="match status" value="1"/>
</dbReference>
<proteinExistence type="inferred from homology"/>
<evidence type="ECO:0000313" key="5">
    <source>
        <dbReference type="EMBL" id="KAK6140404.1"/>
    </source>
</evidence>
<dbReference type="Pfam" id="PF12854">
    <property type="entry name" value="PPR_1"/>
    <property type="match status" value="2"/>
</dbReference>
<dbReference type="Proteomes" id="UP001318860">
    <property type="component" value="Unassembled WGS sequence"/>
</dbReference>
<feature type="repeat" description="PPR" evidence="3">
    <location>
        <begin position="729"/>
        <end position="763"/>
    </location>
</feature>
<dbReference type="Gene3D" id="1.25.40.10">
    <property type="entry name" value="Tetratricopeptide repeat domain"/>
    <property type="match status" value="4"/>
</dbReference>
<feature type="region of interest" description="Disordered" evidence="4">
    <location>
        <begin position="175"/>
        <end position="195"/>
    </location>
</feature>
<feature type="repeat" description="PPR" evidence="3">
    <location>
        <begin position="624"/>
        <end position="658"/>
    </location>
</feature>
<gene>
    <name evidence="5" type="ORF">DH2020_025853</name>
</gene>
<protein>
    <recommendedName>
        <fullName evidence="7">Pentatricopeptide repeat-containing protein</fullName>
    </recommendedName>
</protein>
<evidence type="ECO:0000313" key="6">
    <source>
        <dbReference type="Proteomes" id="UP001318860"/>
    </source>
</evidence>
<evidence type="ECO:0000256" key="4">
    <source>
        <dbReference type="SAM" id="MobiDB-lite"/>
    </source>
</evidence>
<dbReference type="Pfam" id="PF01535">
    <property type="entry name" value="PPR"/>
    <property type="match status" value="1"/>
</dbReference>
<accession>A0ABR0W2W3</accession>
<evidence type="ECO:0000256" key="3">
    <source>
        <dbReference type="PROSITE-ProRule" id="PRU00708"/>
    </source>
</evidence>
<feature type="repeat" description="PPR" evidence="3">
    <location>
        <begin position="552"/>
        <end position="586"/>
    </location>
</feature>
<reference evidence="5 6" key="1">
    <citation type="journal article" date="2021" name="Comput. Struct. Biotechnol. J.">
        <title>De novo genome assembly of the potent medicinal plant Rehmannia glutinosa using nanopore technology.</title>
        <authorList>
            <person name="Ma L."/>
            <person name="Dong C."/>
            <person name="Song C."/>
            <person name="Wang X."/>
            <person name="Zheng X."/>
            <person name="Niu Y."/>
            <person name="Chen S."/>
            <person name="Feng W."/>
        </authorList>
    </citation>
    <scope>NUCLEOTIDE SEQUENCE [LARGE SCALE GENOMIC DNA]</scope>
    <source>
        <strain evidence="5">DH-2019</strain>
    </source>
</reference>
<feature type="repeat" description="PPR" evidence="3">
    <location>
        <begin position="659"/>
        <end position="693"/>
    </location>
</feature>
<evidence type="ECO:0000256" key="1">
    <source>
        <dbReference type="ARBA" id="ARBA00007626"/>
    </source>
</evidence>
<comment type="similarity">
    <text evidence="1">Belongs to the PPR family. P subfamily.</text>
</comment>
<feature type="repeat" description="PPR" evidence="3">
    <location>
        <begin position="588"/>
        <end position="618"/>
    </location>
</feature>
<dbReference type="Pfam" id="PF13041">
    <property type="entry name" value="PPR_2"/>
    <property type="match status" value="2"/>
</dbReference>
<keyword evidence="2" id="KW-0677">Repeat</keyword>
<feature type="repeat" description="PPR" evidence="3">
    <location>
        <begin position="694"/>
        <end position="728"/>
    </location>
</feature>
<dbReference type="EMBL" id="JABTTQ020000334">
    <property type="protein sequence ID" value="KAK6140404.1"/>
    <property type="molecule type" value="Genomic_DNA"/>
</dbReference>
<dbReference type="InterPro" id="IPR011990">
    <property type="entry name" value="TPR-like_helical_dom_sf"/>
</dbReference>
<feature type="repeat" description="PPR" evidence="3">
    <location>
        <begin position="764"/>
        <end position="798"/>
    </location>
</feature>
<dbReference type="PANTHER" id="PTHR47938">
    <property type="entry name" value="RESPIRATORY COMPLEX I CHAPERONE (CIA84), PUTATIVE (AFU_ORTHOLOGUE AFUA_2G06020)-RELATED"/>
    <property type="match status" value="1"/>
</dbReference>
<keyword evidence="6" id="KW-1185">Reference proteome</keyword>
<comment type="caution">
    <text evidence="5">The sequence shown here is derived from an EMBL/GenBank/DDBJ whole genome shotgun (WGS) entry which is preliminary data.</text>
</comment>
<dbReference type="SUPFAM" id="SSF81901">
    <property type="entry name" value="HCP-like"/>
    <property type="match status" value="1"/>
</dbReference>
<organism evidence="5 6">
    <name type="scientific">Rehmannia glutinosa</name>
    <name type="common">Chinese foxglove</name>
    <dbReference type="NCBI Taxonomy" id="99300"/>
    <lineage>
        <taxon>Eukaryota</taxon>
        <taxon>Viridiplantae</taxon>
        <taxon>Streptophyta</taxon>
        <taxon>Embryophyta</taxon>
        <taxon>Tracheophyta</taxon>
        <taxon>Spermatophyta</taxon>
        <taxon>Magnoliopsida</taxon>
        <taxon>eudicotyledons</taxon>
        <taxon>Gunneridae</taxon>
        <taxon>Pentapetalae</taxon>
        <taxon>asterids</taxon>
        <taxon>lamiids</taxon>
        <taxon>Lamiales</taxon>
        <taxon>Orobanchaceae</taxon>
        <taxon>Rehmannieae</taxon>
        <taxon>Rehmannia</taxon>
    </lineage>
</organism>
<dbReference type="NCBIfam" id="TIGR00756">
    <property type="entry name" value="PPR"/>
    <property type="match status" value="6"/>
</dbReference>
<evidence type="ECO:0000256" key="2">
    <source>
        <dbReference type="ARBA" id="ARBA00022737"/>
    </source>
</evidence>
<dbReference type="InterPro" id="IPR002885">
    <property type="entry name" value="PPR_rpt"/>
</dbReference>
<name>A0ABR0W2W3_REHGL</name>
<sequence>MFNRTSVFERLVLKAETRHFGKPGGRPVAQKGGPDCGNILVEVLKNLVFFKVEDCGNLHKVPLEIVVIFKRDCGNLKGGVEEECGALGVIPLGSGIELNSLASSFHIASEEERSSATDEAHLMAPPPPTHHYLIPKILYFGKKEWNVIYKVAGIRSAHGVWQKLEDIHEVYANDRSNSKASTSQRDTMSNLRNKPLTTSNYEEVEHCLMGIEEENEVIFDKMLDNIFVSCSTEHPVFERLVLKVNETFWKTRRSVDPSRTKAAVPRDSENSCVEEFGILEVEDCGNLHKVPLEIVVIFKRDCGNLKDRKTATPKPQARPNQPSAPSHFPLRLADSGLLPVIVTLQGDPVLDVDIMKGFSRESVHLLPMESLPSTLQLISPIQQLKVTACRADTPTENTATLREFPRKSKYISHEAAIDLIRREKNPELALEIFNKVSIQKGFQHNNSTYAIILHKLAQYKKYQSLDAVLHQMTYETCKFHEGIFLNLMKHFSKSSMHERVLEMFYFIRPIARANPSLKAISTCLNILVDANQIDLARTFLLSTRKDFHLQPNTCIFNILVKHHCKKGDLESAFEVVKEMEKSEMSCPDLITYSTLIDGLCGNGRLEEAINLFEEMVSKHQIVPDALTYNLLINGFCRGGKTDRARKIMDFMKKNGCNPNAFNYSSLMNGLCRDGKFEEAKEIFIEMKGVGLTPDTVIYTTLINCLCRAGRTDEAIELLKEMKENDCRADEVTFNVILGGLCREYRYYEALNMLERLPNDGVYLNKASYRIVLNFLCKEGELEKAVELLILMLHRVFCPIFAQGNPLLLVFCESSLMVIRVAADVATIVMLLEPDLGEEAQLIAAWKSFVGTL</sequence>
<dbReference type="PROSITE" id="PS51375">
    <property type="entry name" value="PPR"/>
    <property type="match status" value="7"/>
</dbReference>